<keyword evidence="3 5" id="KW-0732">Signal</keyword>
<keyword evidence="4" id="KW-0175">Coiled coil</keyword>
<name>A0A0M2REY2_9PROT</name>
<dbReference type="InterPro" id="IPR052969">
    <property type="entry name" value="Thr-specific_kinase-like"/>
</dbReference>
<evidence type="ECO:0000256" key="4">
    <source>
        <dbReference type="SAM" id="Coils"/>
    </source>
</evidence>
<evidence type="ECO:0000313" key="8">
    <source>
        <dbReference type="Proteomes" id="UP000034491"/>
    </source>
</evidence>
<feature type="coiled-coil region" evidence="4">
    <location>
        <begin position="325"/>
        <end position="352"/>
    </location>
</feature>
<comment type="subcellular location">
    <subcellularLocation>
        <location evidence="1">Secreted</location>
    </subcellularLocation>
</comment>
<feature type="signal peptide" evidence="5">
    <location>
        <begin position="1"/>
        <end position="27"/>
    </location>
</feature>
<dbReference type="SMART" id="SM00327">
    <property type="entry name" value="VWA"/>
    <property type="match status" value="1"/>
</dbReference>
<dbReference type="OrthoDB" id="9805121at2"/>
<evidence type="ECO:0000313" key="7">
    <source>
        <dbReference type="EMBL" id="KKJ78575.1"/>
    </source>
</evidence>
<dbReference type="PANTHER" id="PTHR47763">
    <property type="entry name" value="ALPHA-PROTEIN KINASE VWKA"/>
    <property type="match status" value="1"/>
</dbReference>
<evidence type="ECO:0000256" key="1">
    <source>
        <dbReference type="ARBA" id="ARBA00004613"/>
    </source>
</evidence>
<keyword evidence="2" id="KW-0964">Secreted</keyword>
<dbReference type="Pfam" id="PF25106">
    <property type="entry name" value="VWA_4"/>
    <property type="match status" value="1"/>
</dbReference>
<accession>A0A0M2REY2</accession>
<dbReference type="AlphaFoldDB" id="A0A0M2REY2"/>
<dbReference type="CDD" id="cd00198">
    <property type="entry name" value="vWFA"/>
    <property type="match status" value="1"/>
</dbReference>
<proteinExistence type="predicted"/>
<protein>
    <submittedName>
        <fullName evidence="7">von Willebrand factor, type A</fullName>
    </submittedName>
</protein>
<organism evidence="7 8">
    <name type="scientific">Kiloniella litopenaei</name>
    <dbReference type="NCBI Taxonomy" id="1549748"/>
    <lineage>
        <taxon>Bacteria</taxon>
        <taxon>Pseudomonadati</taxon>
        <taxon>Pseudomonadota</taxon>
        <taxon>Alphaproteobacteria</taxon>
        <taxon>Rhodospirillales</taxon>
        <taxon>Kiloniellaceae</taxon>
        <taxon>Kiloniella</taxon>
    </lineage>
</organism>
<dbReference type="SUPFAM" id="SSF53300">
    <property type="entry name" value="vWA-like"/>
    <property type="match status" value="1"/>
</dbReference>
<dbReference type="InterPro" id="IPR002035">
    <property type="entry name" value="VWF_A"/>
</dbReference>
<sequence>MKKSARGLMTGLLASTALYGLSSPLLASTASADNQQGQPRIEVAFVLDTTGSMADLIDGAKRKIWSIANTIVDIHPNADIEMALIGYRDIGDDYVIKSYDMSPDIQGLYGNLIHFQANGGGDTPEAVNEALDASVRQLDWTKGQDTQRIVFLVGDAPPHMDYDNAPKYPDVIKRARKDGIIVNAVQAGGDPDTKKIWKEIAQLGNGRYIPIPQDGGQIKIIETPFDGDIIILQKRIDETVIPYGSEEEQSAVQDKMELKEAAPSSVQVENSKFYAKRSSVKEVITGGGDLVADIKNGAVSLDEIKDGDLPKTLQGKSDDEKQAYINAKLEEREQLEKAMSKLITKHDAYVAEKAKEQGKTDSFDQAVQETLKKQLY</sequence>
<comment type="caution">
    <text evidence="7">The sequence shown here is derived from an EMBL/GenBank/DDBJ whole genome shotgun (WGS) entry which is preliminary data.</text>
</comment>
<dbReference type="InterPro" id="IPR036465">
    <property type="entry name" value="vWFA_dom_sf"/>
</dbReference>
<evidence type="ECO:0000256" key="3">
    <source>
        <dbReference type="ARBA" id="ARBA00022729"/>
    </source>
</evidence>
<reference evidence="7" key="1">
    <citation type="submission" date="2015-03" db="EMBL/GenBank/DDBJ databases">
        <title>Genome sequence of Kiloniella sp. P1-1, isolated from the gut microflora of Pacific white shrimp, Penaeus vannamei.</title>
        <authorList>
            <person name="Shao Z."/>
            <person name="Wang L."/>
            <person name="Li X."/>
        </authorList>
    </citation>
    <scope>NUCLEOTIDE SEQUENCE [LARGE SCALE GENOMIC DNA]</scope>
    <source>
        <strain evidence="7">P1-1</strain>
    </source>
</reference>
<feature type="chain" id="PRO_5005640725" evidence="5">
    <location>
        <begin position="28"/>
        <end position="376"/>
    </location>
</feature>
<feature type="domain" description="VWFA" evidence="6">
    <location>
        <begin position="42"/>
        <end position="229"/>
    </location>
</feature>
<gene>
    <name evidence="7" type="ORF">WH95_00230</name>
</gene>
<evidence type="ECO:0000256" key="5">
    <source>
        <dbReference type="SAM" id="SignalP"/>
    </source>
</evidence>
<dbReference type="Proteomes" id="UP000034491">
    <property type="component" value="Unassembled WGS sequence"/>
</dbReference>
<evidence type="ECO:0000256" key="2">
    <source>
        <dbReference type="ARBA" id="ARBA00022525"/>
    </source>
</evidence>
<dbReference type="RefSeq" id="WP_046501491.1">
    <property type="nucleotide sequence ID" value="NZ_LANI01000001.1"/>
</dbReference>
<dbReference type="InterPro" id="IPR056861">
    <property type="entry name" value="HMCN1-like_VWA"/>
</dbReference>
<dbReference type="EMBL" id="LANI01000001">
    <property type="protein sequence ID" value="KKJ78575.1"/>
    <property type="molecule type" value="Genomic_DNA"/>
</dbReference>
<dbReference type="STRING" id="1549748.WH95_00230"/>
<dbReference type="Gene3D" id="3.40.50.410">
    <property type="entry name" value="von Willebrand factor, type A domain"/>
    <property type="match status" value="1"/>
</dbReference>
<dbReference type="PROSITE" id="PS50234">
    <property type="entry name" value="VWFA"/>
    <property type="match status" value="1"/>
</dbReference>
<evidence type="ECO:0000259" key="6">
    <source>
        <dbReference type="PROSITE" id="PS50234"/>
    </source>
</evidence>
<dbReference type="PATRIC" id="fig|1549748.8.peg.49"/>
<keyword evidence="8" id="KW-1185">Reference proteome</keyword>